<dbReference type="RefSeq" id="WP_310032613.1">
    <property type="nucleotide sequence ID" value="NZ_JAVDRL010000008.1"/>
</dbReference>
<feature type="domain" description="Sulphotransferase Stf0" evidence="1">
    <location>
        <begin position="42"/>
        <end position="257"/>
    </location>
</feature>
<evidence type="ECO:0000313" key="2">
    <source>
        <dbReference type="EMBL" id="MDR6532197.1"/>
    </source>
</evidence>
<dbReference type="InterPro" id="IPR015124">
    <property type="entry name" value="Stf0"/>
</dbReference>
<gene>
    <name evidence="2" type="ORF">J2800_002953</name>
</gene>
<dbReference type="InterPro" id="IPR027417">
    <property type="entry name" value="P-loop_NTPase"/>
</dbReference>
<name>A0ABU1N191_9CAUL</name>
<dbReference type="PIRSF" id="PIRSF021497">
    <property type="entry name" value="Sulphotransferase_Stf0"/>
    <property type="match status" value="1"/>
</dbReference>
<evidence type="ECO:0000259" key="1">
    <source>
        <dbReference type="Pfam" id="PF09037"/>
    </source>
</evidence>
<dbReference type="EMBL" id="JAVDRL010000008">
    <property type="protein sequence ID" value="MDR6532197.1"/>
    <property type="molecule type" value="Genomic_DNA"/>
</dbReference>
<reference evidence="2 3" key="1">
    <citation type="submission" date="2023-07" db="EMBL/GenBank/DDBJ databases">
        <title>Sorghum-associated microbial communities from plants grown in Nebraska, USA.</title>
        <authorList>
            <person name="Schachtman D."/>
        </authorList>
    </citation>
    <scope>NUCLEOTIDE SEQUENCE [LARGE SCALE GENOMIC DNA]</scope>
    <source>
        <strain evidence="2 3">DS2154</strain>
    </source>
</reference>
<organism evidence="2 3">
    <name type="scientific">Caulobacter rhizosphaerae</name>
    <dbReference type="NCBI Taxonomy" id="2010972"/>
    <lineage>
        <taxon>Bacteria</taxon>
        <taxon>Pseudomonadati</taxon>
        <taxon>Pseudomonadota</taxon>
        <taxon>Alphaproteobacteria</taxon>
        <taxon>Caulobacterales</taxon>
        <taxon>Caulobacteraceae</taxon>
        <taxon>Caulobacter</taxon>
    </lineage>
</organism>
<dbReference type="SUPFAM" id="SSF52540">
    <property type="entry name" value="P-loop containing nucleoside triphosphate hydrolases"/>
    <property type="match status" value="1"/>
</dbReference>
<comment type="caution">
    <text evidence="2">The sequence shown here is derived from an EMBL/GenBank/DDBJ whole genome shotgun (WGS) entry which is preliminary data.</text>
</comment>
<accession>A0ABU1N191</accession>
<proteinExistence type="predicted"/>
<keyword evidence="3" id="KW-1185">Reference proteome</keyword>
<evidence type="ECO:0000313" key="3">
    <source>
        <dbReference type="Proteomes" id="UP001262754"/>
    </source>
</evidence>
<sequence>MDFGATPAADLGHSAPDMPELHELYGPDFDFAPTSAPPRSCYMIASTPRSGSTHLASCLWRAGDLGAPLEYLNPIHIRQMSPRLAARGYLSYWRGVQARRTSPNGVFGHKLFMPYYVTAGRRCPALLPMLRSDLAIHLYRRDKIAQAVSLARAQQTKAWASWSDEQTAPVYDARHISTCLNKLLEQERWWAAAFELTGAVVLSIAYEDYVGRETEILATIRARLGLPAASDCPPVAVEDLARQRDGISAEWVARFKVEAPDQAAIAQELGPPLTA</sequence>
<dbReference type="InterPro" id="IPR024628">
    <property type="entry name" value="Sulfotransferase_Stf0_dom"/>
</dbReference>
<dbReference type="Pfam" id="PF09037">
    <property type="entry name" value="Sulphotransf"/>
    <property type="match status" value="1"/>
</dbReference>
<dbReference type="Gene3D" id="3.40.50.300">
    <property type="entry name" value="P-loop containing nucleotide triphosphate hydrolases"/>
    <property type="match status" value="1"/>
</dbReference>
<dbReference type="Proteomes" id="UP001262754">
    <property type="component" value="Unassembled WGS sequence"/>
</dbReference>
<protein>
    <submittedName>
        <fullName evidence="2">LPS sulfotransferase NodH</fullName>
    </submittedName>
</protein>